<feature type="domain" description="FYVE-type" evidence="7">
    <location>
        <begin position="1078"/>
        <end position="1134"/>
    </location>
</feature>
<dbReference type="SMART" id="SM00064">
    <property type="entry name" value="FYVE"/>
    <property type="match status" value="1"/>
</dbReference>
<dbReference type="InterPro" id="IPR051118">
    <property type="entry name" value="LST-2"/>
</dbReference>
<evidence type="ECO:0000256" key="3">
    <source>
        <dbReference type="ARBA" id="ARBA00022771"/>
    </source>
</evidence>
<keyword evidence="4" id="KW-0862">Zinc</keyword>
<keyword evidence="3 5" id="KW-0863">Zinc-finger</keyword>
<feature type="region of interest" description="Disordered" evidence="6">
    <location>
        <begin position="389"/>
        <end position="408"/>
    </location>
</feature>
<protein>
    <recommendedName>
        <fullName evidence="7">FYVE-type domain-containing protein</fullName>
    </recommendedName>
</protein>
<dbReference type="PANTHER" id="PTHR46465">
    <property type="entry name" value="LATERAL SIGNALING TARGET PROTEIN 2 HOMOLOG"/>
    <property type="match status" value="1"/>
</dbReference>
<dbReference type="InterPro" id="IPR043269">
    <property type="entry name" value="FYVE_LST2"/>
</dbReference>
<dbReference type="InterPro" id="IPR011011">
    <property type="entry name" value="Znf_FYVE_PHD"/>
</dbReference>
<evidence type="ECO:0000313" key="9">
    <source>
        <dbReference type="Proteomes" id="UP000245119"/>
    </source>
</evidence>
<feature type="region of interest" description="Disordered" evidence="6">
    <location>
        <begin position="833"/>
        <end position="936"/>
    </location>
</feature>
<feature type="compositionally biased region" description="Basic and acidic residues" evidence="6">
    <location>
        <begin position="624"/>
        <end position="638"/>
    </location>
</feature>
<accession>A0A2T7PA54</accession>
<feature type="region of interest" description="Disordered" evidence="6">
    <location>
        <begin position="414"/>
        <end position="465"/>
    </location>
</feature>
<feature type="compositionally biased region" description="Polar residues" evidence="6">
    <location>
        <begin position="414"/>
        <end position="424"/>
    </location>
</feature>
<dbReference type="GO" id="GO:0031901">
    <property type="term" value="C:early endosome membrane"/>
    <property type="evidence" value="ECO:0007669"/>
    <property type="project" value="TreeGrafter"/>
</dbReference>
<dbReference type="Gene3D" id="3.30.40.10">
    <property type="entry name" value="Zinc/RING finger domain, C3HC4 (zinc finger)"/>
    <property type="match status" value="1"/>
</dbReference>
<dbReference type="SUPFAM" id="SSF57903">
    <property type="entry name" value="FYVE/PHD zinc finger"/>
    <property type="match status" value="1"/>
</dbReference>
<evidence type="ECO:0000256" key="1">
    <source>
        <dbReference type="ARBA" id="ARBA00008755"/>
    </source>
</evidence>
<feature type="compositionally biased region" description="Low complexity" evidence="6">
    <location>
        <begin position="897"/>
        <end position="906"/>
    </location>
</feature>
<feature type="region of interest" description="Disordered" evidence="6">
    <location>
        <begin position="775"/>
        <end position="801"/>
    </location>
</feature>
<name>A0A2T7PA54_POMCA</name>
<feature type="region of interest" description="Disordered" evidence="6">
    <location>
        <begin position="711"/>
        <end position="732"/>
    </location>
</feature>
<dbReference type="STRING" id="400727.A0A2T7PA54"/>
<keyword evidence="9" id="KW-1185">Reference proteome</keyword>
<evidence type="ECO:0000256" key="6">
    <source>
        <dbReference type="SAM" id="MobiDB-lite"/>
    </source>
</evidence>
<reference evidence="8 9" key="1">
    <citation type="submission" date="2018-04" db="EMBL/GenBank/DDBJ databases">
        <title>The genome of golden apple snail Pomacea canaliculata provides insight into stress tolerance and invasive adaptation.</title>
        <authorList>
            <person name="Liu C."/>
            <person name="Liu B."/>
            <person name="Ren Y."/>
            <person name="Zhang Y."/>
            <person name="Wang H."/>
            <person name="Li S."/>
            <person name="Jiang F."/>
            <person name="Yin L."/>
            <person name="Zhang G."/>
            <person name="Qian W."/>
            <person name="Fan W."/>
        </authorList>
    </citation>
    <scope>NUCLEOTIDE SEQUENCE [LARGE SCALE GENOMIC DNA]</scope>
    <source>
        <strain evidence="8">SZHN2017</strain>
        <tissue evidence="8">Muscle</tissue>
    </source>
</reference>
<dbReference type="Pfam" id="PF01363">
    <property type="entry name" value="FYVE"/>
    <property type="match status" value="1"/>
</dbReference>
<comment type="similarity">
    <text evidence="1">Belongs to the lst-2 family.</text>
</comment>
<proteinExistence type="inferred from homology"/>
<dbReference type="GO" id="GO:0008270">
    <property type="term" value="F:zinc ion binding"/>
    <property type="evidence" value="ECO:0007669"/>
    <property type="project" value="UniProtKB-KW"/>
</dbReference>
<feature type="compositionally biased region" description="Polar residues" evidence="6">
    <location>
        <begin position="854"/>
        <end position="875"/>
    </location>
</feature>
<gene>
    <name evidence="8" type="ORF">C0Q70_09568</name>
</gene>
<organism evidence="8 9">
    <name type="scientific">Pomacea canaliculata</name>
    <name type="common">Golden apple snail</name>
    <dbReference type="NCBI Taxonomy" id="400727"/>
    <lineage>
        <taxon>Eukaryota</taxon>
        <taxon>Metazoa</taxon>
        <taxon>Spiralia</taxon>
        <taxon>Lophotrochozoa</taxon>
        <taxon>Mollusca</taxon>
        <taxon>Gastropoda</taxon>
        <taxon>Caenogastropoda</taxon>
        <taxon>Architaenioglossa</taxon>
        <taxon>Ampullarioidea</taxon>
        <taxon>Ampullariidae</taxon>
        <taxon>Pomacea</taxon>
    </lineage>
</organism>
<dbReference type="OrthoDB" id="20035at2759"/>
<comment type="caution">
    <text evidence="8">The sequence shown here is derived from an EMBL/GenBank/DDBJ whole genome shotgun (WGS) entry which is preliminary data.</text>
</comment>
<evidence type="ECO:0000313" key="8">
    <source>
        <dbReference type="EMBL" id="PVD30304.1"/>
    </source>
</evidence>
<feature type="compositionally biased region" description="Low complexity" evidence="6">
    <location>
        <begin position="425"/>
        <end position="441"/>
    </location>
</feature>
<dbReference type="Proteomes" id="UP000245119">
    <property type="component" value="Linkage Group LG5"/>
</dbReference>
<dbReference type="InterPro" id="IPR013083">
    <property type="entry name" value="Znf_RING/FYVE/PHD"/>
</dbReference>
<feature type="region of interest" description="Disordered" evidence="6">
    <location>
        <begin position="619"/>
        <end position="638"/>
    </location>
</feature>
<dbReference type="InterPro" id="IPR017455">
    <property type="entry name" value="Znf_FYVE-rel"/>
</dbReference>
<feature type="compositionally biased region" description="Basic and acidic residues" evidence="6">
    <location>
        <begin position="711"/>
        <end position="729"/>
    </location>
</feature>
<feature type="compositionally biased region" description="Polar residues" evidence="6">
    <location>
        <begin position="887"/>
        <end position="896"/>
    </location>
</feature>
<dbReference type="CDD" id="cd15731">
    <property type="entry name" value="FYVE_LST2"/>
    <property type="match status" value="1"/>
</dbReference>
<feature type="compositionally biased region" description="Basic residues" evidence="6">
    <location>
        <begin position="775"/>
        <end position="795"/>
    </location>
</feature>
<dbReference type="EMBL" id="PZQS01000005">
    <property type="protein sequence ID" value="PVD30304.1"/>
    <property type="molecule type" value="Genomic_DNA"/>
</dbReference>
<evidence type="ECO:0000256" key="2">
    <source>
        <dbReference type="ARBA" id="ARBA00022723"/>
    </source>
</evidence>
<dbReference type="AlphaFoldDB" id="A0A2T7PA54"/>
<dbReference type="PROSITE" id="PS50178">
    <property type="entry name" value="ZF_FYVE"/>
    <property type="match status" value="1"/>
</dbReference>
<feature type="region of interest" description="Disordered" evidence="6">
    <location>
        <begin position="312"/>
        <end position="338"/>
    </location>
</feature>
<evidence type="ECO:0000256" key="4">
    <source>
        <dbReference type="ARBA" id="ARBA00022833"/>
    </source>
</evidence>
<sequence>MPHIQHLQKTDSSLLAQFYFADEELNAVAAELDSFDSRKDPERCTALVTQLRGCQDKVLNIIQRMMTEAIPYSRTSRDFRVKFPDDVVQENLAGQLWFGAECLAAGSSIMNREIESASMRPLARALTKNLDSLRCILREQSLSNVIEYTERIQEALTIFDKLFADFELRYVSAMVPVKSVKEYETIQEITVLFSETVIRAKKLGYITTDMIDEYDPALMFTIPRLAIVCGLLIYSDGPLNPDSQSWNMSDMFRPFQTLLYKIRELLYTLSEVELLTLERALCSQEEPAFLASSTSTMGITAVAATTSDTAVQTDDLPSKASLDTEDTQTLSSSERSPDVFQVADLLPQMEKVEDDVSSSDSVEDSLVHLGTLTEFCINHCHHCVAENPPEMEERGRPKSLNKCDSNDSGLHSDVISNSDSLHTMSSSNSHQLLSHSTVSSPPMSPFDDDPHDMAAESSTQEESHLLVSQDDRKDFALHRQCNSLMTQGSCTVAEVASVFASGENAEDLVLHFARPSANQGGISTPHGDQLQTLVTHAQNGHADDVRHLSTCDFSPVQGCCDDASGQHNFTPSPLGSPRVDVRNGHDLNRPLEDDCMVSGCIIPESQDVIQGAHVENMSIDNEIPSDHKSKNQSDREEANQPVMQEFNGTFQDVPLLLTSRQKSNFRNSSVDRGVYVMSEEENEDVDMKGEQDRPTCECGHVTSAELACDSSMHRQDSLSHSHVESRENSESNVADLIEVPDPGQMMMEDCSQGHSDRCTQTTQSAINNSHSSKILHHHHHHHHFHHHHHHHHHTLPQHGTPGVPDEVCSTAFHAGCNKCDKIKASAKELADGKLNKVAPDESPSLSEKAEVSHSNKAKSSANRSCNQEHSSAGKQNSRKREFAEVDSSASSRQCTDNSSNCSSSSEEGSRTWSKKGENQVAKDNPPSPEVASASSGCEAASSASDCEWEGESCSSSETSSYNSECHDDEEIALAVQAAELASRNQARARFRSSSDMIHRLFVCISGVADQLQTNFAGDLRNILRVVFNLHCSEPVVMEEEKFFTRRRHGSNFHQGFDRDIPQSQGFRGIREPPPWIPDDQSTMCMSCKTPFTFVRRRHHCRNCGKIFCGRCSSNAVSLPHFGHSKPVRVCNRCFMFQVTPFTMQAH</sequence>
<keyword evidence="2" id="KW-0479">Metal-binding</keyword>
<dbReference type="PANTHER" id="PTHR46465:SF2">
    <property type="entry name" value="LATERAL SIGNALING TARGET PROTEIN 2 HOMOLOG"/>
    <property type="match status" value="1"/>
</dbReference>
<evidence type="ECO:0000256" key="5">
    <source>
        <dbReference type="PROSITE-ProRule" id="PRU00091"/>
    </source>
</evidence>
<evidence type="ECO:0000259" key="7">
    <source>
        <dbReference type="PROSITE" id="PS50178"/>
    </source>
</evidence>
<dbReference type="InterPro" id="IPR000306">
    <property type="entry name" value="Znf_FYVE"/>
</dbReference>